<sequence length="93" mass="10727">MVDDPRYIAAKRMVEQGDISTFNQLFTIIPKSIVAADMGTQNVRFTTLMNHIEKFTLQELFMLSKLFSLDEKVILDLAFSQYMEQKKSKTGKT</sequence>
<comment type="caution">
    <text evidence="1">The sequence shown here is derived from an EMBL/GenBank/DDBJ whole genome shotgun (WGS) entry which is preliminary data.</text>
</comment>
<dbReference type="Proteomes" id="UP000293874">
    <property type="component" value="Unassembled WGS sequence"/>
</dbReference>
<accession>A0A4Q7M7L1</accession>
<evidence type="ECO:0000313" key="2">
    <source>
        <dbReference type="Proteomes" id="UP000293874"/>
    </source>
</evidence>
<dbReference type="OrthoDB" id="676945at2"/>
<keyword evidence="2" id="KW-1185">Reference proteome</keyword>
<gene>
    <name evidence="1" type="ORF">EV199_6106</name>
</gene>
<protein>
    <submittedName>
        <fullName evidence="1">Uncharacterized protein</fullName>
    </submittedName>
</protein>
<dbReference type="RefSeq" id="WP_127130529.1">
    <property type="nucleotide sequence ID" value="NZ_CP042431.1"/>
</dbReference>
<dbReference type="EMBL" id="SGXA01000007">
    <property type="protein sequence ID" value="RZS64006.1"/>
    <property type="molecule type" value="Genomic_DNA"/>
</dbReference>
<reference evidence="1 2" key="1">
    <citation type="submission" date="2019-02" db="EMBL/GenBank/DDBJ databases">
        <title>Genomic Encyclopedia of Type Strains, Phase IV (KMG-IV): sequencing the most valuable type-strain genomes for metagenomic binning, comparative biology and taxonomic classification.</title>
        <authorList>
            <person name="Goeker M."/>
        </authorList>
    </citation>
    <scope>NUCLEOTIDE SEQUENCE [LARGE SCALE GENOMIC DNA]</scope>
    <source>
        <strain evidence="1 2">DSM 18116</strain>
    </source>
</reference>
<organism evidence="1 2">
    <name type="scientific">Pseudobacter ginsenosidimutans</name>
    <dbReference type="NCBI Taxonomy" id="661488"/>
    <lineage>
        <taxon>Bacteria</taxon>
        <taxon>Pseudomonadati</taxon>
        <taxon>Bacteroidota</taxon>
        <taxon>Chitinophagia</taxon>
        <taxon>Chitinophagales</taxon>
        <taxon>Chitinophagaceae</taxon>
        <taxon>Pseudobacter</taxon>
    </lineage>
</organism>
<dbReference type="AlphaFoldDB" id="A0A4Q7M7L1"/>
<proteinExistence type="predicted"/>
<evidence type="ECO:0000313" key="1">
    <source>
        <dbReference type="EMBL" id="RZS64006.1"/>
    </source>
</evidence>
<name>A0A4Q7M7L1_9BACT</name>